<evidence type="ECO:0000313" key="3">
    <source>
        <dbReference type="Proteomes" id="UP000712080"/>
    </source>
</evidence>
<name>A0A972FV32_9FLAO</name>
<evidence type="ECO:0000256" key="1">
    <source>
        <dbReference type="SAM" id="MobiDB-lite"/>
    </source>
</evidence>
<organism evidence="2 3">
    <name type="scientific">Flavobacterium silvaticum</name>
    <dbReference type="NCBI Taxonomy" id="1852020"/>
    <lineage>
        <taxon>Bacteria</taxon>
        <taxon>Pseudomonadati</taxon>
        <taxon>Bacteroidota</taxon>
        <taxon>Flavobacteriia</taxon>
        <taxon>Flavobacteriales</taxon>
        <taxon>Flavobacteriaceae</taxon>
        <taxon>Flavobacterium</taxon>
    </lineage>
</organism>
<gene>
    <name evidence="2" type="ORF">G6047_08965</name>
</gene>
<dbReference type="GO" id="GO:0005509">
    <property type="term" value="F:calcium ion binding"/>
    <property type="evidence" value="ECO:0007669"/>
    <property type="project" value="InterPro"/>
</dbReference>
<dbReference type="AlphaFoldDB" id="A0A972FV32"/>
<dbReference type="Proteomes" id="UP000712080">
    <property type="component" value="Unassembled WGS sequence"/>
</dbReference>
<feature type="region of interest" description="Disordered" evidence="1">
    <location>
        <begin position="310"/>
        <end position="342"/>
    </location>
</feature>
<evidence type="ECO:0000313" key="2">
    <source>
        <dbReference type="EMBL" id="NMH28160.1"/>
    </source>
</evidence>
<protein>
    <submittedName>
        <fullName evidence="2">FKBP-type peptidylprolyl isomerase</fullName>
    </submittedName>
</protein>
<dbReference type="EMBL" id="JAAMPU010000104">
    <property type="protein sequence ID" value="NMH28160.1"/>
    <property type="molecule type" value="Genomic_DNA"/>
</dbReference>
<dbReference type="Gene3D" id="3.10.50.40">
    <property type="match status" value="1"/>
</dbReference>
<reference evidence="2" key="1">
    <citation type="submission" date="2020-02" db="EMBL/GenBank/DDBJ databases">
        <title>Flavobacterium sp. genome.</title>
        <authorList>
            <person name="Jung H.S."/>
            <person name="Baek J.H."/>
            <person name="Jeon C.O."/>
        </authorList>
    </citation>
    <scope>NUCLEOTIDE SEQUENCE</scope>
    <source>
        <strain evidence="2">SE-s28</strain>
    </source>
</reference>
<keyword evidence="3" id="KW-1185">Reference proteome</keyword>
<proteinExistence type="predicted"/>
<dbReference type="RefSeq" id="WP_169527264.1">
    <property type="nucleotide sequence ID" value="NZ_JAAMPU010000104.1"/>
</dbReference>
<keyword evidence="2" id="KW-0413">Isomerase</keyword>
<dbReference type="GO" id="GO:0003755">
    <property type="term" value="F:peptidyl-prolyl cis-trans isomerase activity"/>
    <property type="evidence" value="ECO:0007669"/>
    <property type="project" value="InterPro"/>
</dbReference>
<dbReference type="InterPro" id="IPR046357">
    <property type="entry name" value="PPIase_dom_sf"/>
</dbReference>
<sequence>MRKFLSVLGLAVLALSINGCKPDDDSSSEPLRDYQTQYNVEKANIEDFLKSHTYSSTDGQGSFEDAVFDSVAYNDPTCLWNDPRLGHREVTANDVTYTVYWLKLNEGASAHPCNVDQVLTSYQGLYIYDNINSEDDDLTPVEFETNNYPQTAFSLESTIRGWGEILPEFGTAGSVINVPGEPLSYNDFGAGVMFIPSGLAYYSVYQGTIPSYSTLIFKFKLYSLTRLDHDGDGIPSWLEDVDQEDATWNPEDPMKPRYMYYFEDSVTDDTDGDGIPDYRDVDDDGDNVLTKVESRIPGSEVDGEWQYYPFASSPEDPQGIPSCSGDYTTPTRLRKHMDPSCQ</sequence>
<accession>A0A972FV32</accession>
<dbReference type="InterPro" id="IPR028974">
    <property type="entry name" value="TSP_type-3_rpt"/>
</dbReference>
<comment type="caution">
    <text evidence="2">The sequence shown here is derived from an EMBL/GenBank/DDBJ whole genome shotgun (WGS) entry which is preliminary data.</text>
</comment>
<dbReference type="Gene3D" id="4.10.1080.10">
    <property type="entry name" value="TSP type-3 repeat"/>
    <property type="match status" value="1"/>
</dbReference>